<dbReference type="PANTHER" id="PTHR43031:SF17">
    <property type="entry name" value="SULFURTRANSFERASE YTWF-RELATED"/>
    <property type="match status" value="1"/>
</dbReference>
<keyword evidence="3" id="KW-1185">Reference proteome</keyword>
<dbReference type="InterPro" id="IPR001763">
    <property type="entry name" value="Rhodanese-like_dom"/>
</dbReference>
<gene>
    <name evidence="2" type="ORF">ACFSJU_05020</name>
</gene>
<dbReference type="Pfam" id="PF00581">
    <property type="entry name" value="Rhodanese"/>
    <property type="match status" value="1"/>
</dbReference>
<evidence type="ECO:0000313" key="2">
    <source>
        <dbReference type="EMBL" id="MFD2161744.1"/>
    </source>
</evidence>
<evidence type="ECO:0000259" key="1">
    <source>
        <dbReference type="PROSITE" id="PS50206"/>
    </source>
</evidence>
<dbReference type="Gene3D" id="3.40.250.10">
    <property type="entry name" value="Rhodanese-like domain"/>
    <property type="match status" value="1"/>
</dbReference>
<reference evidence="3" key="1">
    <citation type="journal article" date="2019" name="Int. J. Syst. Evol. Microbiol.">
        <title>The Global Catalogue of Microorganisms (GCM) 10K type strain sequencing project: providing services to taxonomists for standard genome sequencing and annotation.</title>
        <authorList>
            <consortium name="The Broad Institute Genomics Platform"/>
            <consortium name="The Broad Institute Genome Sequencing Center for Infectious Disease"/>
            <person name="Wu L."/>
            <person name="Ma J."/>
        </authorList>
    </citation>
    <scope>NUCLEOTIDE SEQUENCE [LARGE SCALE GENOMIC DNA]</scope>
    <source>
        <strain evidence="3">KCTC 42217</strain>
    </source>
</reference>
<dbReference type="InterPro" id="IPR050229">
    <property type="entry name" value="GlpE_sulfurtransferase"/>
</dbReference>
<sequence>MEEITVEELKRKIDNGEDFQLIDVRETFEYEVSNLGGENIPLSGIMIESDKIATDKPVIIQCRSGKRSAAAIAQLQTLGFDNLYNLEGGILAWKEKYDPNMPVY</sequence>
<dbReference type="PANTHER" id="PTHR43031">
    <property type="entry name" value="FAD-DEPENDENT OXIDOREDUCTASE"/>
    <property type="match status" value="1"/>
</dbReference>
<accession>A0ABW4ZIT2</accession>
<dbReference type="Proteomes" id="UP001597387">
    <property type="component" value="Unassembled WGS sequence"/>
</dbReference>
<dbReference type="SUPFAM" id="SSF52821">
    <property type="entry name" value="Rhodanese/Cell cycle control phosphatase"/>
    <property type="match status" value="1"/>
</dbReference>
<dbReference type="SMART" id="SM00450">
    <property type="entry name" value="RHOD"/>
    <property type="match status" value="1"/>
</dbReference>
<feature type="domain" description="Rhodanese" evidence="1">
    <location>
        <begin position="15"/>
        <end position="102"/>
    </location>
</feature>
<name>A0ABW4ZIT2_9SPHI</name>
<dbReference type="PROSITE" id="PS50206">
    <property type="entry name" value="RHODANESE_3"/>
    <property type="match status" value="1"/>
</dbReference>
<protein>
    <submittedName>
        <fullName evidence="2">Rhodanese-like domain-containing protein</fullName>
    </submittedName>
</protein>
<dbReference type="RefSeq" id="WP_255898643.1">
    <property type="nucleotide sequence ID" value="NZ_JAFMZO010000001.1"/>
</dbReference>
<comment type="caution">
    <text evidence="2">The sequence shown here is derived from an EMBL/GenBank/DDBJ whole genome shotgun (WGS) entry which is preliminary data.</text>
</comment>
<evidence type="ECO:0000313" key="3">
    <source>
        <dbReference type="Proteomes" id="UP001597387"/>
    </source>
</evidence>
<organism evidence="2 3">
    <name type="scientific">Paradesertivirga mongoliensis</name>
    <dbReference type="NCBI Taxonomy" id="2100740"/>
    <lineage>
        <taxon>Bacteria</taxon>
        <taxon>Pseudomonadati</taxon>
        <taxon>Bacteroidota</taxon>
        <taxon>Sphingobacteriia</taxon>
        <taxon>Sphingobacteriales</taxon>
        <taxon>Sphingobacteriaceae</taxon>
        <taxon>Paradesertivirga</taxon>
    </lineage>
</organism>
<proteinExistence type="predicted"/>
<dbReference type="InterPro" id="IPR036873">
    <property type="entry name" value="Rhodanese-like_dom_sf"/>
</dbReference>
<dbReference type="EMBL" id="JBHUHZ010000001">
    <property type="protein sequence ID" value="MFD2161744.1"/>
    <property type="molecule type" value="Genomic_DNA"/>
</dbReference>
<dbReference type="CDD" id="cd00158">
    <property type="entry name" value="RHOD"/>
    <property type="match status" value="1"/>
</dbReference>